<evidence type="ECO:0000313" key="1">
    <source>
        <dbReference type="EMBL" id="MCI63607.1"/>
    </source>
</evidence>
<keyword evidence="2" id="KW-1185">Reference proteome</keyword>
<dbReference type="AlphaFoldDB" id="A0A392TT41"/>
<accession>A0A392TT41</accession>
<reference evidence="1 2" key="1">
    <citation type="journal article" date="2018" name="Front. Plant Sci.">
        <title>Red Clover (Trifolium pratense) and Zigzag Clover (T. medium) - A Picture of Genomic Similarities and Differences.</title>
        <authorList>
            <person name="Dluhosova J."/>
            <person name="Istvanek J."/>
            <person name="Nedelnik J."/>
            <person name="Repkova J."/>
        </authorList>
    </citation>
    <scope>NUCLEOTIDE SEQUENCE [LARGE SCALE GENOMIC DNA]</scope>
    <source>
        <strain evidence="2">cv. 10/8</strain>
        <tissue evidence="1">Leaf</tissue>
    </source>
</reference>
<name>A0A392TT41_9FABA</name>
<dbReference type="EMBL" id="LXQA010640151">
    <property type="protein sequence ID" value="MCI63607.1"/>
    <property type="molecule type" value="Genomic_DNA"/>
</dbReference>
<feature type="non-terminal residue" evidence="1">
    <location>
        <position position="1"/>
    </location>
</feature>
<proteinExistence type="predicted"/>
<evidence type="ECO:0000313" key="2">
    <source>
        <dbReference type="Proteomes" id="UP000265520"/>
    </source>
</evidence>
<protein>
    <submittedName>
        <fullName evidence="1">Uncharacterized protein</fullName>
    </submittedName>
</protein>
<sequence>WWWAEKSRVVEGVDVEVVEVKLVCGQLGRMMVVAVEY</sequence>
<dbReference type="Proteomes" id="UP000265520">
    <property type="component" value="Unassembled WGS sequence"/>
</dbReference>
<comment type="caution">
    <text evidence="1">The sequence shown here is derived from an EMBL/GenBank/DDBJ whole genome shotgun (WGS) entry which is preliminary data.</text>
</comment>
<organism evidence="1 2">
    <name type="scientific">Trifolium medium</name>
    <dbReference type="NCBI Taxonomy" id="97028"/>
    <lineage>
        <taxon>Eukaryota</taxon>
        <taxon>Viridiplantae</taxon>
        <taxon>Streptophyta</taxon>
        <taxon>Embryophyta</taxon>
        <taxon>Tracheophyta</taxon>
        <taxon>Spermatophyta</taxon>
        <taxon>Magnoliopsida</taxon>
        <taxon>eudicotyledons</taxon>
        <taxon>Gunneridae</taxon>
        <taxon>Pentapetalae</taxon>
        <taxon>rosids</taxon>
        <taxon>fabids</taxon>
        <taxon>Fabales</taxon>
        <taxon>Fabaceae</taxon>
        <taxon>Papilionoideae</taxon>
        <taxon>50 kb inversion clade</taxon>
        <taxon>NPAAA clade</taxon>
        <taxon>Hologalegina</taxon>
        <taxon>IRL clade</taxon>
        <taxon>Trifolieae</taxon>
        <taxon>Trifolium</taxon>
    </lineage>
</organism>